<organism evidence="7 8">
    <name type="scientific">Halorutilus salinus</name>
    <dbReference type="NCBI Taxonomy" id="2487751"/>
    <lineage>
        <taxon>Archaea</taxon>
        <taxon>Methanobacteriati</taxon>
        <taxon>Methanobacteriota</taxon>
        <taxon>Stenosarchaea group</taxon>
        <taxon>Halobacteria</taxon>
        <taxon>Halorutilales</taxon>
        <taxon>Halorutilaceae</taxon>
        <taxon>Halorutilus</taxon>
    </lineage>
</organism>
<accession>A0A9Q4C5P4</accession>
<dbReference type="AlphaFoldDB" id="A0A9Q4C5P4"/>
<evidence type="ECO:0000259" key="6">
    <source>
        <dbReference type="Pfam" id="PF04893"/>
    </source>
</evidence>
<evidence type="ECO:0000256" key="2">
    <source>
        <dbReference type="ARBA" id="ARBA00022692"/>
    </source>
</evidence>
<dbReference type="InterPro" id="IPR006977">
    <property type="entry name" value="Yip1_dom"/>
</dbReference>
<keyword evidence="8" id="KW-1185">Reference proteome</keyword>
<keyword evidence="3 5" id="KW-1133">Transmembrane helix</keyword>
<evidence type="ECO:0000256" key="3">
    <source>
        <dbReference type="ARBA" id="ARBA00022989"/>
    </source>
</evidence>
<evidence type="ECO:0000256" key="5">
    <source>
        <dbReference type="SAM" id="Phobius"/>
    </source>
</evidence>
<keyword evidence="2 5" id="KW-0812">Transmembrane</keyword>
<gene>
    <name evidence="7" type="ORF">EGH25_10275</name>
</gene>
<comment type="subcellular location">
    <subcellularLocation>
        <location evidence="1">Membrane</location>
        <topology evidence="1">Multi-pass membrane protein</topology>
    </subcellularLocation>
</comment>
<sequence>MAYRAHNLVLDPDGFFDAESQTPRLWIPAVVVLLIGVVRAGRGLYVSNYTTSAMEAGGSAGAGAGTGMRVLFTLPSLIIPFVPWLVVGGIFVGVCTYLGGEGGGTETLSVAGWGFVPALFGALVTLGLTLYILGGTNPSGIQEAVEVQRTMFETLRSVQVRALGYVFVGWQAFIWSFGIKHVHGLELRKATVPAVTAVAVIVAWDLFGGALLTAVMGVFY</sequence>
<protein>
    <submittedName>
        <fullName evidence="7">YIP1 family protein</fullName>
    </submittedName>
</protein>
<feature type="domain" description="Yip1" evidence="6">
    <location>
        <begin position="8"/>
        <end position="202"/>
    </location>
</feature>
<comment type="caution">
    <text evidence="7">The sequence shown here is derived from an EMBL/GenBank/DDBJ whole genome shotgun (WGS) entry which is preliminary data.</text>
</comment>
<reference evidence="7" key="1">
    <citation type="submission" date="2022-09" db="EMBL/GenBank/DDBJ databases">
        <title>Haloadaptaus new haloarchaeum isolated from saline soil.</title>
        <authorList>
            <person name="Duran-Viseras A."/>
            <person name="Sanchez-Porro C."/>
            <person name="Ventosa A."/>
        </authorList>
    </citation>
    <scope>NUCLEOTIDE SEQUENCE</scope>
    <source>
        <strain evidence="7">F3-133</strain>
    </source>
</reference>
<feature type="transmembrane region" description="Helical" evidence="5">
    <location>
        <begin position="158"/>
        <end position="177"/>
    </location>
</feature>
<dbReference type="Pfam" id="PF04893">
    <property type="entry name" value="Yip1"/>
    <property type="match status" value="1"/>
</dbReference>
<feature type="transmembrane region" description="Helical" evidence="5">
    <location>
        <begin position="197"/>
        <end position="219"/>
    </location>
</feature>
<feature type="transmembrane region" description="Helical" evidence="5">
    <location>
        <begin position="77"/>
        <end position="99"/>
    </location>
</feature>
<feature type="transmembrane region" description="Helical" evidence="5">
    <location>
        <begin position="25"/>
        <end position="45"/>
    </location>
</feature>
<dbReference type="Proteomes" id="UP001149411">
    <property type="component" value="Unassembled WGS sequence"/>
</dbReference>
<evidence type="ECO:0000256" key="1">
    <source>
        <dbReference type="ARBA" id="ARBA00004141"/>
    </source>
</evidence>
<feature type="transmembrane region" description="Helical" evidence="5">
    <location>
        <begin position="111"/>
        <end position="133"/>
    </location>
</feature>
<keyword evidence="4 5" id="KW-0472">Membrane</keyword>
<evidence type="ECO:0000256" key="4">
    <source>
        <dbReference type="ARBA" id="ARBA00023136"/>
    </source>
</evidence>
<dbReference type="RefSeq" id="WP_266088268.1">
    <property type="nucleotide sequence ID" value="NZ_RKLV01000011.1"/>
</dbReference>
<proteinExistence type="predicted"/>
<dbReference type="GO" id="GO:0016020">
    <property type="term" value="C:membrane"/>
    <property type="evidence" value="ECO:0007669"/>
    <property type="project" value="UniProtKB-SubCell"/>
</dbReference>
<dbReference type="EMBL" id="RKLV01000011">
    <property type="protein sequence ID" value="MCX2819733.1"/>
    <property type="molecule type" value="Genomic_DNA"/>
</dbReference>
<name>A0A9Q4C5P4_9EURY</name>
<evidence type="ECO:0000313" key="7">
    <source>
        <dbReference type="EMBL" id="MCX2819733.1"/>
    </source>
</evidence>
<evidence type="ECO:0000313" key="8">
    <source>
        <dbReference type="Proteomes" id="UP001149411"/>
    </source>
</evidence>